<dbReference type="InterPro" id="IPR000467">
    <property type="entry name" value="G_patch_dom"/>
</dbReference>
<feature type="compositionally biased region" description="Basic and acidic residues" evidence="4">
    <location>
        <begin position="25"/>
        <end position="42"/>
    </location>
</feature>
<reference evidence="6" key="1">
    <citation type="journal article" date="2021" name="Front. Plant Sci.">
        <title>Chromosome-Scale Genome Assembly for Chinese Sour Jujube and Insights Into Its Genome Evolution and Domestication Signature.</title>
        <authorList>
            <person name="Shen L.-Y."/>
            <person name="Luo H."/>
            <person name="Wang X.-L."/>
            <person name="Wang X.-M."/>
            <person name="Qiu X.-J."/>
            <person name="Liu H."/>
            <person name="Zhou S.-S."/>
            <person name="Jia K.-H."/>
            <person name="Nie S."/>
            <person name="Bao Y.-T."/>
            <person name="Zhang R.-G."/>
            <person name="Yun Q.-Z."/>
            <person name="Chai Y.-H."/>
            <person name="Lu J.-Y."/>
            <person name="Li Y."/>
            <person name="Zhao S.-W."/>
            <person name="Mao J.-F."/>
            <person name="Jia S.-G."/>
            <person name="Mao Y.-M."/>
        </authorList>
    </citation>
    <scope>NUCLEOTIDE SEQUENCE</scope>
    <source>
        <strain evidence="6">AT0</strain>
        <tissue evidence="6">Leaf</tissue>
    </source>
</reference>
<organism evidence="6 7">
    <name type="scientific">Ziziphus jujuba var. spinosa</name>
    <dbReference type="NCBI Taxonomy" id="714518"/>
    <lineage>
        <taxon>Eukaryota</taxon>
        <taxon>Viridiplantae</taxon>
        <taxon>Streptophyta</taxon>
        <taxon>Embryophyta</taxon>
        <taxon>Tracheophyta</taxon>
        <taxon>Spermatophyta</taxon>
        <taxon>Magnoliopsida</taxon>
        <taxon>eudicotyledons</taxon>
        <taxon>Gunneridae</taxon>
        <taxon>Pentapetalae</taxon>
        <taxon>rosids</taxon>
        <taxon>fabids</taxon>
        <taxon>Rosales</taxon>
        <taxon>Rhamnaceae</taxon>
        <taxon>Paliureae</taxon>
        <taxon>Ziziphus</taxon>
    </lineage>
</organism>
<feature type="region of interest" description="Disordered" evidence="4">
    <location>
        <begin position="340"/>
        <end position="369"/>
    </location>
</feature>
<sequence>MKLSFSLPSKSSSKPNPIKPSPNFNDDKDSKSNGVVDSREYVTEFDGSKTLTTGTDKKPKNVSIAPIQNEWRPHKKMKNLELPIAHPDHDDSSAGLQFELESAASAAPDAVDSKISYGLNLRQKIEGSDQIENSTSNGGEERKYVAVEDVLLQKLKEDLKRLPEDRGMEEFEDMPVEGFGAALLAGYGWKEGMGIGKNAKEDVKIVEYTKKAGKHGIGFTAVDVPAKLNTELNSKRVEEERVKDAQRVSEGDRNRNRDKDIDRERDSGLSGKEVRIVGGRNAGLKGKIIEKLDHDKFVLKLSRSEQSVKVSANDIVELGSKEEERYLKKLKELKIQEEVGRKESKRTREEGRRESRDSQKENQRNMKQASWLTSHIRVRIISKDLKGGRLYLKKGEVVDVVGPKMCDISMDESRELVQGVSQDLLETALPRRGGPVLVLSGKHKGVYGNLVERDLDREIGVVRDADTHSLLNVQFEQIAEYIGDPSLLGY</sequence>
<feature type="domain" description="G-patch" evidence="5">
    <location>
        <begin position="176"/>
        <end position="222"/>
    </location>
</feature>
<proteinExistence type="inferred from homology"/>
<dbReference type="Gene3D" id="2.30.30.140">
    <property type="match status" value="1"/>
</dbReference>
<dbReference type="Pfam" id="PF00467">
    <property type="entry name" value="KOW"/>
    <property type="match status" value="1"/>
</dbReference>
<evidence type="ECO:0000256" key="4">
    <source>
        <dbReference type="SAM" id="MobiDB-lite"/>
    </source>
</evidence>
<dbReference type="InterPro" id="IPR005824">
    <property type="entry name" value="KOW"/>
</dbReference>
<dbReference type="EMBL" id="JAEACU010000012">
    <property type="protein sequence ID" value="KAH7512559.1"/>
    <property type="molecule type" value="Genomic_DNA"/>
</dbReference>
<comment type="subcellular location">
    <subcellularLocation>
        <location evidence="1">Nucleus</location>
    </subcellularLocation>
</comment>
<feature type="region of interest" description="Disordered" evidence="4">
    <location>
        <begin position="235"/>
        <end position="267"/>
    </location>
</feature>
<dbReference type="GO" id="GO:0005681">
    <property type="term" value="C:spliceosomal complex"/>
    <property type="evidence" value="ECO:0007669"/>
    <property type="project" value="TreeGrafter"/>
</dbReference>
<feature type="compositionally biased region" description="Low complexity" evidence="4">
    <location>
        <begin position="1"/>
        <end position="24"/>
    </location>
</feature>
<dbReference type="PROSITE" id="PS50174">
    <property type="entry name" value="G_PATCH"/>
    <property type="match status" value="1"/>
</dbReference>
<dbReference type="Pfam" id="PF12656">
    <property type="entry name" value="G-patch_2"/>
    <property type="match status" value="1"/>
</dbReference>
<evidence type="ECO:0000256" key="3">
    <source>
        <dbReference type="ARBA" id="ARBA00023242"/>
    </source>
</evidence>
<feature type="compositionally biased region" description="Basic and acidic residues" evidence="4">
    <location>
        <begin position="340"/>
        <end position="364"/>
    </location>
</feature>
<dbReference type="InterPro" id="IPR045166">
    <property type="entry name" value="Spp2-like"/>
</dbReference>
<evidence type="ECO:0000313" key="6">
    <source>
        <dbReference type="EMBL" id="KAH7512559.1"/>
    </source>
</evidence>
<feature type="region of interest" description="Disordered" evidence="4">
    <location>
        <begin position="1"/>
        <end position="75"/>
    </location>
</feature>
<dbReference type="SMART" id="SM00443">
    <property type="entry name" value="G_patch"/>
    <property type="match status" value="1"/>
</dbReference>
<dbReference type="Pfam" id="PF25088">
    <property type="entry name" value="GPKOW_C"/>
    <property type="match status" value="1"/>
</dbReference>
<dbReference type="PANTHER" id="PTHR15818:SF2">
    <property type="entry name" value="G-PATCH DOMAIN AND KOW MOTIFS-CONTAINING PROTEIN"/>
    <property type="match status" value="1"/>
</dbReference>
<evidence type="ECO:0000313" key="7">
    <source>
        <dbReference type="Proteomes" id="UP000813462"/>
    </source>
</evidence>
<gene>
    <name evidence="6" type="ORF">FEM48_Zijuj12G0103200</name>
</gene>
<accession>A0A978UCR6</accession>
<comment type="similarity">
    <text evidence="2">Belongs to the MOS2 family.</text>
</comment>
<dbReference type="SMR" id="A0A978UCR6"/>
<dbReference type="InterPro" id="IPR026822">
    <property type="entry name" value="Spp2/MOS2_G-patch"/>
</dbReference>
<dbReference type="Proteomes" id="UP000813462">
    <property type="component" value="Unassembled WGS sequence"/>
</dbReference>
<keyword evidence="3" id="KW-0539">Nucleus</keyword>
<evidence type="ECO:0000256" key="2">
    <source>
        <dbReference type="ARBA" id="ARBA00010966"/>
    </source>
</evidence>
<evidence type="ECO:0000256" key="1">
    <source>
        <dbReference type="ARBA" id="ARBA00004123"/>
    </source>
</evidence>
<dbReference type="PANTHER" id="PTHR15818">
    <property type="entry name" value="G PATCH AND KOW-CONTAINING"/>
    <property type="match status" value="1"/>
</dbReference>
<evidence type="ECO:0000259" key="5">
    <source>
        <dbReference type="PROSITE" id="PS50174"/>
    </source>
</evidence>
<dbReference type="AlphaFoldDB" id="A0A978UCR6"/>
<dbReference type="OrthoDB" id="5577072at2759"/>
<protein>
    <recommendedName>
        <fullName evidence="5">G-patch domain-containing protein</fullName>
    </recommendedName>
</protein>
<dbReference type="SMART" id="SM00739">
    <property type="entry name" value="KOW"/>
    <property type="match status" value="2"/>
</dbReference>
<comment type="caution">
    <text evidence="6">The sequence shown here is derived from an EMBL/GenBank/DDBJ whole genome shotgun (WGS) entry which is preliminary data.</text>
</comment>
<dbReference type="GO" id="GO:0000398">
    <property type="term" value="P:mRNA splicing, via spliceosome"/>
    <property type="evidence" value="ECO:0007669"/>
    <property type="project" value="InterPro"/>
</dbReference>
<name>A0A978UCR6_ZIZJJ</name>
<dbReference type="GO" id="GO:0003676">
    <property type="term" value="F:nucleic acid binding"/>
    <property type="evidence" value="ECO:0007669"/>
    <property type="project" value="InterPro"/>
</dbReference>